<dbReference type="OrthoDB" id="3929326at2759"/>
<evidence type="ECO:0008006" key="4">
    <source>
        <dbReference type="Google" id="ProtNLM"/>
    </source>
</evidence>
<gene>
    <name evidence="2" type="ORF">O181_069378</name>
</gene>
<protein>
    <recommendedName>
        <fullName evidence="4">Chromo domain-containing protein</fullName>
    </recommendedName>
</protein>
<comment type="caution">
    <text evidence="2">The sequence shown here is derived from an EMBL/GenBank/DDBJ whole genome shotgun (WGS) entry which is preliminary data.</text>
</comment>
<organism evidence="2 3">
    <name type="scientific">Austropuccinia psidii MF-1</name>
    <dbReference type="NCBI Taxonomy" id="1389203"/>
    <lineage>
        <taxon>Eukaryota</taxon>
        <taxon>Fungi</taxon>
        <taxon>Dikarya</taxon>
        <taxon>Basidiomycota</taxon>
        <taxon>Pucciniomycotina</taxon>
        <taxon>Pucciniomycetes</taxon>
        <taxon>Pucciniales</taxon>
        <taxon>Sphaerophragmiaceae</taxon>
        <taxon>Austropuccinia</taxon>
    </lineage>
</organism>
<proteinExistence type="predicted"/>
<evidence type="ECO:0000256" key="1">
    <source>
        <dbReference type="SAM" id="MobiDB-lite"/>
    </source>
</evidence>
<feature type="compositionally biased region" description="Polar residues" evidence="1">
    <location>
        <begin position="1"/>
        <end position="16"/>
    </location>
</feature>
<dbReference type="EMBL" id="AVOT02035342">
    <property type="protein sequence ID" value="MBW0529663.1"/>
    <property type="molecule type" value="Genomic_DNA"/>
</dbReference>
<dbReference type="AlphaFoldDB" id="A0A9Q3F241"/>
<feature type="region of interest" description="Disordered" evidence="1">
    <location>
        <begin position="1"/>
        <end position="20"/>
    </location>
</feature>
<accession>A0A9Q3F241</accession>
<dbReference type="Proteomes" id="UP000765509">
    <property type="component" value="Unassembled WGS sequence"/>
</dbReference>
<reference evidence="2" key="1">
    <citation type="submission" date="2021-03" db="EMBL/GenBank/DDBJ databases">
        <title>Draft genome sequence of rust myrtle Austropuccinia psidii MF-1, a brazilian biotype.</title>
        <authorList>
            <person name="Quecine M.C."/>
            <person name="Pachon D.M.R."/>
            <person name="Bonatelli M.L."/>
            <person name="Correr F.H."/>
            <person name="Franceschini L.M."/>
            <person name="Leite T.F."/>
            <person name="Margarido G.R.A."/>
            <person name="Almeida C.A."/>
            <person name="Ferrarezi J.A."/>
            <person name="Labate C.A."/>
        </authorList>
    </citation>
    <scope>NUCLEOTIDE SEQUENCE</scope>
    <source>
        <strain evidence="2">MF-1</strain>
    </source>
</reference>
<keyword evidence="3" id="KW-1185">Reference proteome</keyword>
<dbReference type="SUPFAM" id="SSF54160">
    <property type="entry name" value="Chromo domain-like"/>
    <property type="match status" value="1"/>
</dbReference>
<evidence type="ECO:0000313" key="2">
    <source>
        <dbReference type="EMBL" id="MBW0529663.1"/>
    </source>
</evidence>
<sequence length="137" mass="16096">MNTSTLVKDARSQTGNMGRRRTAVEVQLTEEFYRKHSVFPVSVLKTYHQTGEARFPSRSKNPTPQDMVELEGSCDPVKKIIRARKIRPNGNDHRQYLIRFKNQTTYKDKWLPEDAIPDVDLHLRRFRVSMRAEQSHQ</sequence>
<name>A0A9Q3F241_9BASI</name>
<evidence type="ECO:0000313" key="3">
    <source>
        <dbReference type="Proteomes" id="UP000765509"/>
    </source>
</evidence>
<dbReference type="InterPro" id="IPR016197">
    <property type="entry name" value="Chromo-like_dom_sf"/>
</dbReference>